<dbReference type="AlphaFoldDB" id="K0TIR3"/>
<gene>
    <name evidence="2" type="ORF">THAOC_01239</name>
</gene>
<evidence type="ECO:0000313" key="2">
    <source>
        <dbReference type="EMBL" id="EJK76964.1"/>
    </source>
</evidence>
<dbReference type="EMBL" id="AGNL01001502">
    <property type="protein sequence ID" value="EJK76964.1"/>
    <property type="molecule type" value="Genomic_DNA"/>
</dbReference>
<keyword evidence="3" id="KW-1185">Reference proteome</keyword>
<feature type="non-terminal residue" evidence="2">
    <location>
        <position position="46"/>
    </location>
</feature>
<name>K0TIR3_THAOC</name>
<reference evidence="2 3" key="1">
    <citation type="journal article" date="2012" name="Genome Biol.">
        <title>Genome and low-iron response of an oceanic diatom adapted to chronic iron limitation.</title>
        <authorList>
            <person name="Lommer M."/>
            <person name="Specht M."/>
            <person name="Roy A.S."/>
            <person name="Kraemer L."/>
            <person name="Andreson R."/>
            <person name="Gutowska M.A."/>
            <person name="Wolf J."/>
            <person name="Bergner S.V."/>
            <person name="Schilhabel M.B."/>
            <person name="Klostermeier U.C."/>
            <person name="Beiko R.G."/>
            <person name="Rosenstiel P."/>
            <person name="Hippler M."/>
            <person name="Laroche J."/>
        </authorList>
    </citation>
    <scope>NUCLEOTIDE SEQUENCE [LARGE SCALE GENOMIC DNA]</scope>
    <source>
        <strain evidence="2 3">CCMP1005</strain>
    </source>
</reference>
<protein>
    <submittedName>
        <fullName evidence="2">Uncharacterized protein</fullName>
    </submittedName>
</protein>
<evidence type="ECO:0000313" key="3">
    <source>
        <dbReference type="Proteomes" id="UP000266841"/>
    </source>
</evidence>
<feature type="region of interest" description="Disordered" evidence="1">
    <location>
        <begin position="27"/>
        <end position="46"/>
    </location>
</feature>
<organism evidence="2 3">
    <name type="scientific">Thalassiosira oceanica</name>
    <name type="common">Marine diatom</name>
    <dbReference type="NCBI Taxonomy" id="159749"/>
    <lineage>
        <taxon>Eukaryota</taxon>
        <taxon>Sar</taxon>
        <taxon>Stramenopiles</taxon>
        <taxon>Ochrophyta</taxon>
        <taxon>Bacillariophyta</taxon>
        <taxon>Coscinodiscophyceae</taxon>
        <taxon>Thalassiosirophycidae</taxon>
        <taxon>Thalassiosirales</taxon>
        <taxon>Thalassiosiraceae</taxon>
        <taxon>Thalassiosira</taxon>
    </lineage>
</organism>
<proteinExistence type="predicted"/>
<comment type="caution">
    <text evidence="2">The sequence shown here is derived from an EMBL/GenBank/DDBJ whole genome shotgun (WGS) entry which is preliminary data.</text>
</comment>
<feature type="compositionally biased region" description="Polar residues" evidence="1">
    <location>
        <begin position="33"/>
        <end position="46"/>
    </location>
</feature>
<accession>K0TIR3</accession>
<evidence type="ECO:0000256" key="1">
    <source>
        <dbReference type="SAM" id="MobiDB-lite"/>
    </source>
</evidence>
<sequence length="46" mass="4815">MQEHCNTELPTISTALLLKGGASPHAPIREAQVGTSELSGTRVNQA</sequence>
<dbReference type="Proteomes" id="UP000266841">
    <property type="component" value="Unassembled WGS sequence"/>
</dbReference>